<evidence type="ECO:0000256" key="3">
    <source>
        <dbReference type="ARBA" id="ARBA00022989"/>
    </source>
</evidence>
<keyword evidence="4" id="KW-0472">Membrane</keyword>
<dbReference type="Proteomes" id="UP000009173">
    <property type="component" value="Chromosome"/>
</dbReference>
<accession>A0A0H3A5E1</accession>
<gene>
    <name evidence="6" type="ordered locus">Dvul_0505</name>
</gene>
<evidence type="ECO:0000313" key="6">
    <source>
        <dbReference type="EMBL" id="ABM27528.1"/>
    </source>
</evidence>
<dbReference type="KEGG" id="dvl:Dvul_0505"/>
<dbReference type="PROSITE" id="PS52015">
    <property type="entry name" value="TONB_CTD"/>
    <property type="match status" value="1"/>
</dbReference>
<dbReference type="GO" id="GO:0055085">
    <property type="term" value="P:transmembrane transport"/>
    <property type="evidence" value="ECO:0007669"/>
    <property type="project" value="InterPro"/>
</dbReference>
<dbReference type="InterPro" id="IPR037682">
    <property type="entry name" value="TonB_C"/>
</dbReference>
<evidence type="ECO:0000256" key="2">
    <source>
        <dbReference type="ARBA" id="ARBA00022692"/>
    </source>
</evidence>
<dbReference type="AlphaFoldDB" id="A0A0H3A5E1"/>
<proteinExistence type="predicted"/>
<dbReference type="SUPFAM" id="SSF74653">
    <property type="entry name" value="TolA/TonB C-terminal domain"/>
    <property type="match status" value="1"/>
</dbReference>
<feature type="domain" description="TonB C-terminal" evidence="5">
    <location>
        <begin position="77"/>
        <end position="169"/>
    </location>
</feature>
<evidence type="ECO:0000313" key="7">
    <source>
        <dbReference type="Proteomes" id="UP000009173"/>
    </source>
</evidence>
<name>A0A0H3A5E1_NITV4</name>
<keyword evidence="2" id="KW-0812">Transmembrane</keyword>
<dbReference type="Gene3D" id="3.30.1150.10">
    <property type="match status" value="1"/>
</dbReference>
<evidence type="ECO:0000259" key="5">
    <source>
        <dbReference type="PROSITE" id="PS52015"/>
    </source>
</evidence>
<dbReference type="GO" id="GO:0016020">
    <property type="term" value="C:membrane"/>
    <property type="evidence" value="ECO:0007669"/>
    <property type="project" value="UniProtKB-SubCell"/>
</dbReference>
<keyword evidence="3" id="KW-1133">Transmembrane helix</keyword>
<reference evidence="7" key="1">
    <citation type="journal article" date="2009" name="Environ. Microbiol.">
        <title>Contribution of mobile genetic elements to Desulfovibrio vulgaris genome plasticity.</title>
        <authorList>
            <person name="Walker C.B."/>
            <person name="Stolyar S."/>
            <person name="Chivian D."/>
            <person name="Pinel N."/>
            <person name="Gabster J.A."/>
            <person name="Dehal P.S."/>
            <person name="He Z."/>
            <person name="Yang Z.K."/>
            <person name="Yen H.C."/>
            <person name="Zhou J."/>
            <person name="Wall J.D."/>
            <person name="Hazen T.C."/>
            <person name="Arkin A.P."/>
            <person name="Stahl D.A."/>
        </authorList>
    </citation>
    <scope>NUCLEOTIDE SEQUENCE [LARGE SCALE GENOMIC DNA]</scope>
    <source>
        <strain evidence="7">DP4</strain>
    </source>
</reference>
<organism evidence="6 7">
    <name type="scientific">Nitratidesulfovibrio vulgaris (strain DP4)</name>
    <name type="common">Desulfovibrio vulgaris</name>
    <dbReference type="NCBI Taxonomy" id="391774"/>
    <lineage>
        <taxon>Bacteria</taxon>
        <taxon>Pseudomonadati</taxon>
        <taxon>Thermodesulfobacteriota</taxon>
        <taxon>Desulfovibrionia</taxon>
        <taxon>Desulfovibrionales</taxon>
        <taxon>Desulfovibrionaceae</taxon>
        <taxon>Nitratidesulfovibrio</taxon>
    </lineage>
</organism>
<evidence type="ECO:0000256" key="4">
    <source>
        <dbReference type="ARBA" id="ARBA00023136"/>
    </source>
</evidence>
<dbReference type="Pfam" id="PF03544">
    <property type="entry name" value="TonB_C"/>
    <property type="match status" value="1"/>
</dbReference>
<dbReference type="RefSeq" id="WP_011791659.1">
    <property type="nucleotide sequence ID" value="NC_008751.1"/>
</dbReference>
<dbReference type="HOGENOM" id="CLU_130941_0_0_7"/>
<dbReference type="EMBL" id="CP000527">
    <property type="protein sequence ID" value="ABM27528.1"/>
    <property type="molecule type" value="Genomic_DNA"/>
</dbReference>
<evidence type="ECO:0000256" key="1">
    <source>
        <dbReference type="ARBA" id="ARBA00004167"/>
    </source>
</evidence>
<comment type="subcellular location">
    <subcellularLocation>
        <location evidence="1">Membrane</location>
        <topology evidence="1">Single-pass membrane protein</topology>
    </subcellularLocation>
</comment>
<dbReference type="InterPro" id="IPR006260">
    <property type="entry name" value="TonB/TolA_C"/>
</dbReference>
<sequence precursor="true">MTPAERFTACLAVSGFVHFVATGLHATADPATFERAVSIVCDLAPPEAVVRFGDATFTGEADATDGKATEDEARKAMRRYLHDVSDAIHARRLTTPGTSGCLGTAWVSFAILPDGRFMQATLTTSSGNRVLDGAAVEAVRRASGTVARPRATGSGTITLVLPVKFQLGL</sequence>
<protein>
    <submittedName>
        <fullName evidence="6">Outer membrane transport energization protein TonB</fullName>
    </submittedName>
</protein>
<dbReference type="NCBIfam" id="TIGR01352">
    <property type="entry name" value="tonB_Cterm"/>
    <property type="match status" value="1"/>
</dbReference>